<feature type="region of interest" description="Disordered" evidence="1">
    <location>
        <begin position="783"/>
        <end position="841"/>
    </location>
</feature>
<gene>
    <name evidence="4" type="ORF">SPI_05184</name>
</gene>
<feature type="compositionally biased region" description="Polar residues" evidence="1">
    <location>
        <begin position="75"/>
        <end position="86"/>
    </location>
</feature>
<feature type="compositionally biased region" description="Low complexity" evidence="1">
    <location>
        <begin position="194"/>
        <end position="211"/>
    </location>
</feature>
<feature type="region of interest" description="Disordered" evidence="1">
    <location>
        <begin position="50"/>
        <end position="181"/>
    </location>
</feature>
<dbReference type="PANTHER" id="PTHR42078:SF1">
    <property type="entry name" value="GLUCAN 1, 4-ALPHA-GLUCOSIDASE"/>
    <property type="match status" value="1"/>
</dbReference>
<keyword evidence="2" id="KW-0472">Membrane</keyword>
<reference evidence="4 5" key="1">
    <citation type="journal article" date="2016" name="Genome Biol. Evol.">
        <title>Divergent and convergent evolution of fungal pathogenicity.</title>
        <authorList>
            <person name="Shang Y."/>
            <person name="Xiao G."/>
            <person name="Zheng P."/>
            <person name="Cen K."/>
            <person name="Zhan S."/>
            <person name="Wang C."/>
        </authorList>
    </citation>
    <scope>NUCLEOTIDE SEQUENCE [LARGE SCALE GENOMIC DNA]</scope>
    <source>
        <strain evidence="4 5">RCEF 264</strain>
    </source>
</reference>
<dbReference type="Proteomes" id="UP000076874">
    <property type="component" value="Unassembled WGS sequence"/>
</dbReference>
<evidence type="ECO:0000259" key="3">
    <source>
        <dbReference type="Pfam" id="PF25130"/>
    </source>
</evidence>
<keyword evidence="2" id="KW-1133">Transmembrane helix</keyword>
<feature type="compositionally biased region" description="Low complexity" evidence="1">
    <location>
        <begin position="276"/>
        <end position="289"/>
    </location>
</feature>
<feature type="domain" description="DUF7820" evidence="3">
    <location>
        <begin position="571"/>
        <end position="932"/>
    </location>
</feature>
<dbReference type="PANTHER" id="PTHR42078">
    <property type="entry name" value="GLUCAN 1, 4-ALPHA-GLUCOSIDASE"/>
    <property type="match status" value="1"/>
</dbReference>
<accession>A0A167U1I5</accession>
<dbReference type="EMBL" id="AZHD01000008">
    <property type="protein sequence ID" value="OAA61160.1"/>
    <property type="molecule type" value="Genomic_DNA"/>
</dbReference>
<keyword evidence="5" id="KW-1185">Reference proteome</keyword>
<feature type="transmembrane region" description="Helical" evidence="2">
    <location>
        <begin position="526"/>
        <end position="552"/>
    </location>
</feature>
<feature type="compositionally biased region" description="Low complexity" evidence="1">
    <location>
        <begin position="60"/>
        <end position="70"/>
    </location>
</feature>
<feature type="region of interest" description="Disordered" evidence="1">
    <location>
        <begin position="1"/>
        <end position="37"/>
    </location>
</feature>
<keyword evidence="2" id="KW-0812">Transmembrane</keyword>
<evidence type="ECO:0000256" key="1">
    <source>
        <dbReference type="SAM" id="MobiDB-lite"/>
    </source>
</evidence>
<evidence type="ECO:0000313" key="5">
    <source>
        <dbReference type="Proteomes" id="UP000076874"/>
    </source>
</evidence>
<sequence>MDESDRKATDFERRASRRISRSVSIHAAGGDSVDTADDNDYAAAALTVANGFGPAPKPTSPTSSSPAAASEFGGATSNTSLPSSSDGVDEEPRPSTSTVLPDTNSLSPEAVASQSSSVPPGALRAPSPLSPASPSSSSASSPPSSVFPVPATSPRNVAVLPSSSQRRSVATIRPSSIAKPPIEALAIAGSAYVSDDNSASSGNNNNNSGSSSDDHGSGSGSGSGSDSDAASAGASGGMALVQGVQGEEPYRGPSGPSFPYQLYTQDVRVARTADGSTTSTPAPSESPYSGPRGPTFPYTMYPQNTMAGPSSVSVPGVPIVGFPGMPVNYQRRVGPDGEDVGDMIGPDGHTEQLPPYSRYPDDAYTRKIAAVSSAPGPDPLNDPTLAPPAAPLAGSGLNSVSLPAPVPVLVPAPVPVPVPVPVPATVPAPVALPEPPATVGGAAPEANLRSIPGAGGIGLAPRNPEFDAEEDGIESPRARYSLRSFGTESTSGHEINTAAQVVNEKRKTPTAFQRIARRRICGVVPYWAVCLLATALVLMGVILGSVIGGFVAKHRRLMQQHHPGGPDPVAVTITVDATPIPTPPNLLPLPTGTFNLPLSKDENPSACFNDTTQAQAWSCSLSFLFGMRVSITSEMPVPGGPTYNISINCNESSTLSNNVFVYGEQPPVIPTPVPLQLVNDTLDPNRGPAWFKMLPYNKTVVVPESFLSVPTATPTAPPVGRRDGGNQLSGAGSFGAVGPFHRKAFPAQAGDRPWVCTWPDTILEIFIYPNQNTSLYKFSLSSTYTPASTTPTPTPPPPPPPAPTDAAASVDRADVTSPAVESQTTTTAPVSSSYFDMPPPPPPYPRVVKVEERRMANSPQATCVQYQLKAEGTGLAAIPNLDANGKTVEIVIGEIESGPPLFSRSERDDMSNDDVFDKRDVSGLSKCGCLWMVT</sequence>
<feature type="compositionally biased region" description="Polar residues" evidence="1">
    <location>
        <begin position="819"/>
        <end position="834"/>
    </location>
</feature>
<feature type="region of interest" description="Disordered" evidence="1">
    <location>
        <begin position="194"/>
        <end position="293"/>
    </location>
</feature>
<evidence type="ECO:0000256" key="2">
    <source>
        <dbReference type="SAM" id="Phobius"/>
    </source>
</evidence>
<feature type="compositionally biased region" description="Polar residues" evidence="1">
    <location>
        <begin position="94"/>
        <end position="118"/>
    </location>
</feature>
<dbReference type="Pfam" id="PF25130">
    <property type="entry name" value="DUF7820"/>
    <property type="match status" value="1"/>
</dbReference>
<organism evidence="4 5">
    <name type="scientific">Niveomyces insectorum RCEF 264</name>
    <dbReference type="NCBI Taxonomy" id="1081102"/>
    <lineage>
        <taxon>Eukaryota</taxon>
        <taxon>Fungi</taxon>
        <taxon>Dikarya</taxon>
        <taxon>Ascomycota</taxon>
        <taxon>Pezizomycotina</taxon>
        <taxon>Sordariomycetes</taxon>
        <taxon>Hypocreomycetidae</taxon>
        <taxon>Hypocreales</taxon>
        <taxon>Cordycipitaceae</taxon>
        <taxon>Niveomyces</taxon>
    </lineage>
</organism>
<name>A0A167U1I5_9HYPO</name>
<feature type="compositionally biased region" description="Pro residues" evidence="1">
    <location>
        <begin position="792"/>
        <end position="803"/>
    </location>
</feature>
<feature type="compositionally biased region" description="Low complexity" evidence="1">
    <location>
        <begin position="224"/>
        <end position="233"/>
    </location>
</feature>
<dbReference type="STRING" id="1081102.A0A167U1I5"/>
<protein>
    <recommendedName>
        <fullName evidence="3">DUF7820 domain-containing protein</fullName>
    </recommendedName>
</protein>
<proteinExistence type="predicted"/>
<comment type="caution">
    <text evidence="4">The sequence shown here is derived from an EMBL/GenBank/DDBJ whole genome shotgun (WGS) entry which is preliminary data.</text>
</comment>
<feature type="compositionally biased region" description="Basic and acidic residues" evidence="1">
    <location>
        <begin position="1"/>
        <end position="14"/>
    </location>
</feature>
<dbReference type="InterPro" id="IPR056722">
    <property type="entry name" value="DUF7820"/>
</dbReference>
<feature type="compositionally biased region" description="Low complexity" evidence="1">
    <location>
        <begin position="119"/>
        <end position="154"/>
    </location>
</feature>
<evidence type="ECO:0000313" key="4">
    <source>
        <dbReference type="EMBL" id="OAA61160.1"/>
    </source>
</evidence>
<dbReference type="AlphaFoldDB" id="A0A167U1I5"/>
<dbReference type="OrthoDB" id="5384459at2759"/>